<dbReference type="eggNOG" id="COG0664">
    <property type="taxonomic scope" value="Bacteria"/>
</dbReference>
<dbReference type="InterPro" id="IPR034686">
    <property type="entry name" value="Terpene_cyclase-like_2"/>
</dbReference>
<proteinExistence type="inferred from homology"/>
<comment type="caution">
    <text evidence="2">The sequence shown here is derived from an EMBL/GenBank/DDBJ whole genome shotgun (WGS) entry which is preliminary data.</text>
</comment>
<dbReference type="Proteomes" id="UP000005801">
    <property type="component" value="Unassembled WGS sequence"/>
</dbReference>
<keyword evidence="1" id="KW-0479">Metal-binding</keyword>
<dbReference type="AlphaFoldDB" id="A6G4H7"/>
<keyword evidence="1" id="KW-0460">Magnesium</keyword>
<dbReference type="PANTHER" id="PTHR35201">
    <property type="entry name" value="TERPENE SYNTHASE"/>
    <property type="match status" value="1"/>
</dbReference>
<reference evidence="2 3" key="1">
    <citation type="submission" date="2007-06" db="EMBL/GenBank/DDBJ databases">
        <authorList>
            <person name="Shimkets L."/>
            <person name="Ferriera S."/>
            <person name="Johnson J."/>
            <person name="Kravitz S."/>
            <person name="Beeson K."/>
            <person name="Sutton G."/>
            <person name="Rogers Y.-H."/>
            <person name="Friedman R."/>
            <person name="Frazier M."/>
            <person name="Venter J.C."/>
        </authorList>
    </citation>
    <scope>NUCLEOTIDE SEQUENCE [LARGE SCALE GENOMIC DNA]</scope>
    <source>
        <strain evidence="2 3">SIR-1</strain>
    </source>
</reference>
<comment type="similarity">
    <text evidence="1">Belongs to the terpene synthase family.</text>
</comment>
<sequence>MKPMEMAGDKTTWEGPTADELAGSIALFCPFESAINPHVDEVQRTSLEWCLRFGLIQGPKQLAGVARSKIGYLEARAFHQADQHSLQIASDWTHLFCLLDDRTDNILCPVEVGALTNGLLEAFESGHLPEGLEREPLAHGLIDLRNRMLDASSPAWLARFANHLRTLCIGYCWETTNEAMHLSPDLHTYVKMRERTIGLYPQFHLAVLTDGIQLPESVYKHDTIRRLMTATSNCVGWANDLCTYEKEVASGERHNLVVVLMEHECLSIQGAARRAAQMHDDEIDVFLELAEHLPDFGEWDEDVQRFVDVLRSWIRGHLDWAQETGRYRPLDAVQPQPKVQSSGTWARASLMRMVN</sequence>
<dbReference type="GO" id="GO:0046872">
    <property type="term" value="F:metal ion binding"/>
    <property type="evidence" value="ECO:0007669"/>
    <property type="project" value="UniProtKB-KW"/>
</dbReference>
<gene>
    <name evidence="2" type="ORF">PPSIR1_04093</name>
</gene>
<protein>
    <recommendedName>
        <fullName evidence="1">Terpene synthase</fullName>
        <ecNumber evidence="1">4.2.3.-</ecNumber>
    </recommendedName>
</protein>
<dbReference type="EMBL" id="ABCS01000021">
    <property type="protein sequence ID" value="EDM79289.1"/>
    <property type="molecule type" value="Genomic_DNA"/>
</dbReference>
<evidence type="ECO:0000313" key="3">
    <source>
        <dbReference type="Proteomes" id="UP000005801"/>
    </source>
</evidence>
<dbReference type="EC" id="4.2.3.-" evidence="1"/>
<accession>A6G4H7</accession>
<name>A6G4H7_9BACT</name>
<evidence type="ECO:0000256" key="1">
    <source>
        <dbReference type="RuleBase" id="RU366034"/>
    </source>
</evidence>
<keyword evidence="3" id="KW-1185">Reference proteome</keyword>
<dbReference type="Gene3D" id="1.10.600.10">
    <property type="entry name" value="Farnesyl Diphosphate Synthase"/>
    <property type="match status" value="1"/>
</dbReference>
<dbReference type="Pfam" id="PF19086">
    <property type="entry name" value="Terpene_syn_C_2"/>
    <property type="match status" value="1"/>
</dbReference>
<dbReference type="PANTHER" id="PTHR35201:SF4">
    <property type="entry name" value="BETA-PINACENE SYNTHASE-RELATED"/>
    <property type="match status" value="1"/>
</dbReference>
<keyword evidence="1" id="KW-0456">Lyase</keyword>
<comment type="cofactor">
    <cofactor evidence="1">
        <name>Mg(2+)</name>
        <dbReference type="ChEBI" id="CHEBI:18420"/>
    </cofactor>
</comment>
<evidence type="ECO:0000313" key="2">
    <source>
        <dbReference type="EMBL" id="EDM79289.1"/>
    </source>
</evidence>
<dbReference type="STRING" id="391625.PPSIR1_04093"/>
<dbReference type="SUPFAM" id="SSF48576">
    <property type="entry name" value="Terpenoid synthases"/>
    <property type="match status" value="1"/>
</dbReference>
<dbReference type="GO" id="GO:0010333">
    <property type="term" value="F:terpene synthase activity"/>
    <property type="evidence" value="ECO:0007669"/>
    <property type="project" value="InterPro"/>
</dbReference>
<dbReference type="InterPro" id="IPR008949">
    <property type="entry name" value="Isoprenoid_synthase_dom_sf"/>
</dbReference>
<organism evidence="2 3">
    <name type="scientific">Plesiocystis pacifica SIR-1</name>
    <dbReference type="NCBI Taxonomy" id="391625"/>
    <lineage>
        <taxon>Bacteria</taxon>
        <taxon>Pseudomonadati</taxon>
        <taxon>Myxococcota</taxon>
        <taxon>Polyangia</taxon>
        <taxon>Nannocystales</taxon>
        <taxon>Nannocystaceae</taxon>
        <taxon>Plesiocystis</taxon>
    </lineage>
</organism>